<dbReference type="Gene3D" id="3.40.50.720">
    <property type="entry name" value="NAD(P)-binding Rossmann-like Domain"/>
    <property type="match status" value="1"/>
</dbReference>
<dbReference type="InterPro" id="IPR051911">
    <property type="entry name" value="SDR_oxidoreductase"/>
</dbReference>
<dbReference type="CDD" id="cd05374">
    <property type="entry name" value="17beta-HSD-like_SDR_c"/>
    <property type="match status" value="1"/>
</dbReference>
<dbReference type="RefSeq" id="WP_203920840.1">
    <property type="nucleotide sequence ID" value="NZ_BONZ01000051.1"/>
</dbReference>
<dbReference type="PRINTS" id="PR00081">
    <property type="entry name" value="GDHRDH"/>
</dbReference>
<dbReference type="PANTHER" id="PTHR43976">
    <property type="entry name" value="SHORT CHAIN DEHYDROGENASE"/>
    <property type="match status" value="1"/>
</dbReference>
<reference evidence="4" key="1">
    <citation type="submission" date="2021-01" db="EMBL/GenBank/DDBJ databases">
        <title>Whole genome shotgun sequence of Rugosimonospora africana NBRC 104875.</title>
        <authorList>
            <person name="Komaki H."/>
            <person name="Tamura T."/>
        </authorList>
    </citation>
    <scope>NUCLEOTIDE SEQUENCE</scope>
    <source>
        <strain evidence="4">NBRC 104875</strain>
    </source>
</reference>
<dbReference type="PROSITE" id="PS00061">
    <property type="entry name" value="ADH_SHORT"/>
    <property type="match status" value="1"/>
</dbReference>
<dbReference type="AlphaFoldDB" id="A0A8J3QVK8"/>
<dbReference type="InterPro" id="IPR020904">
    <property type="entry name" value="Sc_DH/Rdtase_CS"/>
</dbReference>
<evidence type="ECO:0000256" key="3">
    <source>
        <dbReference type="RuleBase" id="RU000363"/>
    </source>
</evidence>
<dbReference type="SUPFAM" id="SSF51735">
    <property type="entry name" value="NAD(P)-binding Rossmann-fold domains"/>
    <property type="match status" value="1"/>
</dbReference>
<accession>A0A8J3QVK8</accession>
<dbReference type="InterPro" id="IPR002347">
    <property type="entry name" value="SDR_fam"/>
</dbReference>
<proteinExistence type="inferred from homology"/>
<protein>
    <submittedName>
        <fullName evidence="4">Short-chain dehydrogenase/reductase</fullName>
    </submittedName>
</protein>
<name>A0A8J3QVK8_9ACTN</name>
<dbReference type="InterPro" id="IPR036291">
    <property type="entry name" value="NAD(P)-bd_dom_sf"/>
</dbReference>
<dbReference type="Pfam" id="PF00106">
    <property type="entry name" value="adh_short"/>
    <property type="match status" value="1"/>
</dbReference>
<dbReference type="Proteomes" id="UP000642748">
    <property type="component" value="Unassembled WGS sequence"/>
</dbReference>
<sequence>MTTKTWFITGAGSGLGYHLTSLLLERGDRVAATARRPGALDELTDRYGPQLWTTSLDVTDAPAVRRAVDGAWARFGRVDVVVSNAGVGLLGAAEEASDEQLAHQLAVNLVGPIQVARAVIPHLRAQGGGRIVQLSSSGGQVPDPGMSLYNATKFGVEGFYESLALELAPFGIETTLVEPGGSRTGFNRNLMLAPPIDAYRDTVVGQVRGLLTGADPEFLSRAIAGDPAKIARAIVDSTGVSPAPKRLVLGGGAYEQITAALRDRLAALEAQRELAYSTDADDARRS</sequence>
<dbReference type="PRINTS" id="PR00080">
    <property type="entry name" value="SDRFAMILY"/>
</dbReference>
<comment type="caution">
    <text evidence="4">The sequence shown here is derived from an EMBL/GenBank/DDBJ whole genome shotgun (WGS) entry which is preliminary data.</text>
</comment>
<evidence type="ECO:0000313" key="5">
    <source>
        <dbReference type="Proteomes" id="UP000642748"/>
    </source>
</evidence>
<keyword evidence="2" id="KW-0560">Oxidoreductase</keyword>
<gene>
    <name evidence="4" type="ORF">Raf01_54530</name>
</gene>
<dbReference type="PANTHER" id="PTHR43976:SF16">
    <property type="entry name" value="SHORT-CHAIN DEHYDROGENASE_REDUCTASE FAMILY PROTEIN"/>
    <property type="match status" value="1"/>
</dbReference>
<dbReference type="EMBL" id="BONZ01000051">
    <property type="protein sequence ID" value="GIH17281.1"/>
    <property type="molecule type" value="Genomic_DNA"/>
</dbReference>
<dbReference type="GO" id="GO:0016491">
    <property type="term" value="F:oxidoreductase activity"/>
    <property type="evidence" value="ECO:0007669"/>
    <property type="project" value="UniProtKB-KW"/>
</dbReference>
<evidence type="ECO:0000256" key="1">
    <source>
        <dbReference type="ARBA" id="ARBA00006484"/>
    </source>
</evidence>
<comment type="similarity">
    <text evidence="1 3">Belongs to the short-chain dehydrogenases/reductases (SDR) family.</text>
</comment>
<evidence type="ECO:0000313" key="4">
    <source>
        <dbReference type="EMBL" id="GIH17281.1"/>
    </source>
</evidence>
<keyword evidence="5" id="KW-1185">Reference proteome</keyword>
<organism evidence="4 5">
    <name type="scientific">Rugosimonospora africana</name>
    <dbReference type="NCBI Taxonomy" id="556532"/>
    <lineage>
        <taxon>Bacteria</taxon>
        <taxon>Bacillati</taxon>
        <taxon>Actinomycetota</taxon>
        <taxon>Actinomycetes</taxon>
        <taxon>Micromonosporales</taxon>
        <taxon>Micromonosporaceae</taxon>
        <taxon>Rugosimonospora</taxon>
    </lineage>
</organism>
<dbReference type="NCBIfam" id="NF005065">
    <property type="entry name" value="PRK06482.1"/>
    <property type="match status" value="1"/>
</dbReference>
<evidence type="ECO:0000256" key="2">
    <source>
        <dbReference type="ARBA" id="ARBA00023002"/>
    </source>
</evidence>